<comment type="caution">
    <text evidence="2">The sequence shown here is derived from an EMBL/GenBank/DDBJ whole genome shotgun (WGS) entry which is preliminary data.</text>
</comment>
<dbReference type="PANTHER" id="PTHR39335:SF1">
    <property type="entry name" value="BLL4220 PROTEIN"/>
    <property type="match status" value="1"/>
</dbReference>
<dbReference type="OrthoDB" id="9800666at2"/>
<evidence type="ECO:0000313" key="2">
    <source>
        <dbReference type="EMBL" id="RDL43527.1"/>
    </source>
</evidence>
<evidence type="ECO:0008006" key="4">
    <source>
        <dbReference type="Google" id="ProtNLM"/>
    </source>
</evidence>
<gene>
    <name evidence="2" type="ORF">DN730_14430</name>
</gene>
<dbReference type="RefSeq" id="WP_115468855.1">
    <property type="nucleotide sequence ID" value="NZ_QKRA01000007.1"/>
</dbReference>
<dbReference type="InterPro" id="IPR005297">
    <property type="entry name" value="Lipoprotein_repeat"/>
</dbReference>
<dbReference type="Pfam" id="PF03640">
    <property type="entry name" value="Lipoprotein_15"/>
    <property type="match status" value="2"/>
</dbReference>
<dbReference type="PANTHER" id="PTHR39335">
    <property type="entry name" value="BLL4220 PROTEIN"/>
    <property type="match status" value="1"/>
</dbReference>
<evidence type="ECO:0000256" key="1">
    <source>
        <dbReference type="SAM" id="SignalP"/>
    </source>
</evidence>
<feature type="chain" id="PRO_5016587828" description="ATP-binding protein" evidence="1">
    <location>
        <begin position="27"/>
        <end position="125"/>
    </location>
</feature>
<accession>A0A370U6W7</accession>
<reference evidence="2 3" key="1">
    <citation type="submission" date="2018-06" db="EMBL/GenBank/DDBJ databases">
        <title>Marinomonas sp. YLB-05 draft genome sequence.</title>
        <authorList>
            <person name="Yu L."/>
            <person name="Tang X."/>
        </authorList>
    </citation>
    <scope>NUCLEOTIDE SEQUENCE [LARGE SCALE GENOMIC DNA]</scope>
    <source>
        <strain evidence="2 3">YLB-05</strain>
    </source>
</reference>
<keyword evidence="1" id="KW-0732">Signal</keyword>
<feature type="signal peptide" evidence="1">
    <location>
        <begin position="1"/>
        <end position="26"/>
    </location>
</feature>
<keyword evidence="3" id="KW-1185">Reference proteome</keyword>
<dbReference type="Proteomes" id="UP000254326">
    <property type="component" value="Unassembled WGS sequence"/>
</dbReference>
<proteinExistence type="predicted"/>
<organism evidence="2 3">
    <name type="scientific">Marinomonas piezotolerans</name>
    <dbReference type="NCBI Taxonomy" id="2213058"/>
    <lineage>
        <taxon>Bacteria</taxon>
        <taxon>Pseudomonadati</taxon>
        <taxon>Pseudomonadota</taxon>
        <taxon>Gammaproteobacteria</taxon>
        <taxon>Oceanospirillales</taxon>
        <taxon>Oceanospirillaceae</taxon>
        <taxon>Marinomonas</taxon>
    </lineage>
</organism>
<name>A0A370U6W7_9GAMM</name>
<dbReference type="GO" id="GO:0043448">
    <property type="term" value="P:alkane catabolic process"/>
    <property type="evidence" value="ECO:0007669"/>
    <property type="project" value="TreeGrafter"/>
</dbReference>
<dbReference type="AlphaFoldDB" id="A0A370U6W7"/>
<dbReference type="EMBL" id="QKRA01000007">
    <property type="protein sequence ID" value="RDL43527.1"/>
    <property type="molecule type" value="Genomic_DNA"/>
</dbReference>
<sequence length="125" mass="13387">MNVPFKSLIAGFAISAASITSVAVMAADTILTDSSGMTLYTFDKDSDGVSNCNGGCAIKWPPYLMEDGANAKMGFGHIIREDGSKQWTYQNEPLYTWVGDKKKGDTTGDGLGGVWHVAEKSGYSY</sequence>
<protein>
    <recommendedName>
        <fullName evidence="4">ATP-binding protein</fullName>
    </recommendedName>
</protein>
<dbReference type="PIRSF" id="PIRSF029720">
    <property type="entry name" value="UCP029720"/>
    <property type="match status" value="1"/>
</dbReference>
<dbReference type="InterPro" id="IPR014558">
    <property type="entry name" value="UCP029720"/>
</dbReference>
<evidence type="ECO:0000313" key="3">
    <source>
        <dbReference type="Proteomes" id="UP000254326"/>
    </source>
</evidence>